<dbReference type="PANTHER" id="PTHR19959">
    <property type="entry name" value="KINESIN LIGHT CHAIN"/>
    <property type="match status" value="1"/>
</dbReference>
<feature type="domain" description="CHAT" evidence="1">
    <location>
        <begin position="943"/>
        <end position="1200"/>
    </location>
</feature>
<dbReference type="InterPro" id="IPR024983">
    <property type="entry name" value="CHAT_dom"/>
</dbReference>
<keyword evidence="3" id="KW-1185">Reference proteome</keyword>
<evidence type="ECO:0000259" key="1">
    <source>
        <dbReference type="Pfam" id="PF12770"/>
    </source>
</evidence>
<reference evidence="2" key="1">
    <citation type="submission" date="2023-03" db="EMBL/GenBank/DDBJ databases">
        <title>Massive genome expansion in bonnet fungi (Mycena s.s.) driven by repeated elements and novel gene families across ecological guilds.</title>
        <authorList>
            <consortium name="Lawrence Berkeley National Laboratory"/>
            <person name="Harder C.B."/>
            <person name="Miyauchi S."/>
            <person name="Viragh M."/>
            <person name="Kuo A."/>
            <person name="Thoen E."/>
            <person name="Andreopoulos B."/>
            <person name="Lu D."/>
            <person name="Skrede I."/>
            <person name="Drula E."/>
            <person name="Henrissat B."/>
            <person name="Morin E."/>
            <person name="Kohler A."/>
            <person name="Barry K."/>
            <person name="LaButti K."/>
            <person name="Morin E."/>
            <person name="Salamov A."/>
            <person name="Lipzen A."/>
            <person name="Mereny Z."/>
            <person name="Hegedus B."/>
            <person name="Baldrian P."/>
            <person name="Stursova M."/>
            <person name="Weitz H."/>
            <person name="Taylor A."/>
            <person name="Grigoriev I.V."/>
            <person name="Nagy L.G."/>
            <person name="Martin F."/>
            <person name="Kauserud H."/>
        </authorList>
    </citation>
    <scope>NUCLEOTIDE SEQUENCE</scope>
    <source>
        <strain evidence="2">9144</strain>
    </source>
</reference>
<dbReference type="PANTHER" id="PTHR19959:SF119">
    <property type="entry name" value="FUNGAL LIPASE-LIKE DOMAIN-CONTAINING PROTEIN"/>
    <property type="match status" value="1"/>
</dbReference>
<name>A0AAD6VGN4_9AGAR</name>
<comment type="caution">
    <text evidence="2">The sequence shown here is derived from an EMBL/GenBank/DDBJ whole genome shotgun (WGS) entry which is preliminary data.</text>
</comment>
<evidence type="ECO:0000313" key="3">
    <source>
        <dbReference type="Proteomes" id="UP001219525"/>
    </source>
</evidence>
<dbReference type="Proteomes" id="UP001219525">
    <property type="component" value="Unassembled WGS sequence"/>
</dbReference>
<proteinExistence type="predicted"/>
<dbReference type="EMBL" id="JARJCW010000031">
    <property type="protein sequence ID" value="KAJ7209202.1"/>
    <property type="molecule type" value="Genomic_DNA"/>
</dbReference>
<dbReference type="Pfam" id="PF12770">
    <property type="entry name" value="CHAT"/>
    <property type="match status" value="1"/>
</dbReference>
<dbReference type="SUPFAM" id="SSF48452">
    <property type="entry name" value="TPR-like"/>
    <property type="match status" value="1"/>
</dbReference>
<accession>A0AAD6VGN4</accession>
<dbReference type="Gene3D" id="1.25.40.10">
    <property type="entry name" value="Tetratricopeptide repeat domain"/>
    <property type="match status" value="3"/>
</dbReference>
<dbReference type="InterPro" id="IPR011990">
    <property type="entry name" value="TPR-like_helical_dom_sf"/>
</dbReference>
<gene>
    <name evidence="2" type="ORF">GGX14DRAFT_395317</name>
</gene>
<dbReference type="SUPFAM" id="SSF81901">
    <property type="entry name" value="HCP-like"/>
    <property type="match status" value="1"/>
</dbReference>
<protein>
    <submittedName>
        <fullName evidence="2">CHAT domain-containing protein</fullName>
    </submittedName>
</protein>
<sequence>MAPAEASPLAPCSCICKMGLWPASGACPHDSTTCPCFRILQAVQTDVSIELDNAVSACRERLERCPAPAGVTSLGPGLFYVAPFGQRERRIKALEALAHALSDRFQVSGTNDDIEQAIDCQKEAQQLCPDSDQVTANLGLMMFWRARKLGQKEDVDEAIQCQREALDSDCVQSLDNLAISIEFRFEQWGDPADIDEAVILYREALTSQDTPHPDRANSLSNLANAMRTRFEQRGDAGELDEVIVLLREALDLRPTPHPKRGASLNNLATAIQTRFEQQGDPADLDEVVVLLRDAVGLPLALHADRGGSLNNLAIAIQTRFEQRGDLADLDEAIMLHRQAFALPSTPHFHRGTSLNNLAGAILTRFKQRGDPADLDEAVMLHRSALALHPTPHSHRGIALNNLANAIMIRFKHWGDPADIDEAVLLHREALALRPTPHPDRGSSLDSLANAIQARFEQRGDPADIDDTILLYHEALALQPTSHPDRGSSLNNLATAIHKRFEQYGDPTDIVEVVTLHREALAFRPTSHPDRAPLMSNLANALKTRFQQKGDPADIDEAVRLHREALALRAAPHSDRGRLLDNLGIALRTRCKWRVDPADIDEAVLLHREALSLRPTPHHDRVGSLLNLGASLIALYEQSSNTIDLVSAILAFREGSTDSSGPPLHRLSTARYWSLAARKHRHSSALVAYEIAIGLLPQIAALSLSLRARQAVLGVIRSDLGPDAAACAIDQRKYDTAVELLEAGRSVFWSQCLQLRTPLDELRVSHPVLASKLTDLARQLEQSSFHEASRSSGSEGSRVHHISVEADGIACQRLNREWDEAVQNVRSSVPGFEDFMQPKRLATLRQAAKLGPVILLSTGDSGCHALIVQLSSDVQCVPLPPSITRTSVNTLARVMQALISSSGSYTAFLAALQRSSHDSGNPDRLYGKLEGENNFDPQERFRTVLETLWTGVVHPVLAYLKIQKSDDPPRIWWCPTGSFAFLPIHAAGIYDNNSTGEWVGDYVISSYTQTLAALIQAPFPKFTPSNPMSATVIIQPNTPGCSPLPQTLVELEKIKAIIHAQWLTTFGTLESPATVETTLSHFQTSSIIHFAGHGIQDPQAPLQSTLMINNDKITVWQIMKQSGVASGTNPAQEKRMGLAFLSACQTAMGQKKLPDESIHIAATLLFAGFRSVVATMWTMQDADGPDIAEVFYEHLFRNVDPAANPPLFPDLNESAKALHLAVKKLHCEQDYDLLEDDDEFIFYPVQMADEQGEEFQAFTMYKRVDKKLNEGALAFEDSERGTFAYWYHMYHGKISQFCRAYIRQGHLKS</sequence>
<organism evidence="2 3">
    <name type="scientific">Mycena pura</name>
    <dbReference type="NCBI Taxonomy" id="153505"/>
    <lineage>
        <taxon>Eukaryota</taxon>
        <taxon>Fungi</taxon>
        <taxon>Dikarya</taxon>
        <taxon>Basidiomycota</taxon>
        <taxon>Agaricomycotina</taxon>
        <taxon>Agaricomycetes</taxon>
        <taxon>Agaricomycetidae</taxon>
        <taxon>Agaricales</taxon>
        <taxon>Marasmiineae</taxon>
        <taxon>Mycenaceae</taxon>
        <taxon>Mycena</taxon>
    </lineage>
</organism>
<evidence type="ECO:0000313" key="2">
    <source>
        <dbReference type="EMBL" id="KAJ7209202.1"/>
    </source>
</evidence>